<name>A0AAX1EEG9_9GAMM</name>
<dbReference type="Proteomes" id="UP000295517">
    <property type="component" value="Chromosome"/>
</dbReference>
<dbReference type="AlphaFoldDB" id="A0AAX1EEG9"/>
<accession>A0AAX1EEG9</accession>
<sequence>MMSVEQFERFSQLPRELQRKIFLEAGLLKKPIHQITLLETRYSDVLDGTFWKHYCYNLFPGIRIHALPSKDSNEEQEKQFWKKLIQNIGETSLRSIKNTTLKKLFAAIFRNDIAKVEELLNTQIKNIDLINFVGEIRTQDFYLPDIPPPYWQDF</sequence>
<evidence type="ECO:0000313" key="1">
    <source>
        <dbReference type="EMBL" id="QBR83506.1"/>
    </source>
</evidence>
<dbReference type="RefSeq" id="WP_135059891.1">
    <property type="nucleotide sequence ID" value="NZ_CP038254.1"/>
</dbReference>
<proteinExistence type="predicted"/>
<reference evidence="1 2" key="1">
    <citation type="submission" date="2019-03" db="EMBL/GenBank/DDBJ databases">
        <title>Diverse conjugative elements silence natural transformation in Legionella species.</title>
        <authorList>
            <person name="Durieux I."/>
            <person name="Ginevra C."/>
            <person name="Attaiech L."/>
            <person name="Picq K."/>
            <person name="Juan P.A."/>
            <person name="Jarraud S."/>
            <person name="Charpentier X."/>
        </authorList>
    </citation>
    <scope>NUCLEOTIDE SEQUENCE [LARGE SCALE GENOMIC DNA]</scope>
    <source>
        <strain evidence="1 2">HL-0427-4011</strain>
    </source>
</reference>
<gene>
    <name evidence="1" type="ORF">E3983_03510</name>
</gene>
<evidence type="ECO:0008006" key="3">
    <source>
        <dbReference type="Google" id="ProtNLM"/>
    </source>
</evidence>
<organism evidence="1 2">
    <name type="scientific">Legionella israelensis</name>
    <dbReference type="NCBI Taxonomy" id="454"/>
    <lineage>
        <taxon>Bacteria</taxon>
        <taxon>Pseudomonadati</taxon>
        <taxon>Pseudomonadota</taxon>
        <taxon>Gammaproteobacteria</taxon>
        <taxon>Legionellales</taxon>
        <taxon>Legionellaceae</taxon>
        <taxon>Legionella</taxon>
    </lineage>
</organism>
<dbReference type="EMBL" id="CP038254">
    <property type="protein sequence ID" value="QBR83506.1"/>
    <property type="molecule type" value="Genomic_DNA"/>
</dbReference>
<protein>
    <recommendedName>
        <fullName evidence="3">F-box domain-containing protein</fullName>
    </recommendedName>
</protein>
<evidence type="ECO:0000313" key="2">
    <source>
        <dbReference type="Proteomes" id="UP000295517"/>
    </source>
</evidence>